<evidence type="ECO:0000313" key="1">
    <source>
        <dbReference type="EMBL" id="VVV63866.1"/>
    </source>
</evidence>
<reference evidence="1" key="1">
    <citation type="submission" date="2019-09" db="EMBL/GenBank/DDBJ databases">
        <authorList>
            <person name="Zhang L."/>
        </authorList>
    </citation>
    <scope>NUCLEOTIDE SEQUENCE</scope>
</reference>
<organism evidence="1">
    <name type="scientific">Nymphaea colorata</name>
    <name type="common">pocket water lily</name>
    <dbReference type="NCBI Taxonomy" id="210225"/>
    <lineage>
        <taxon>Eukaryota</taxon>
        <taxon>Viridiplantae</taxon>
        <taxon>Streptophyta</taxon>
        <taxon>Embryophyta</taxon>
        <taxon>Tracheophyta</taxon>
        <taxon>Spermatophyta</taxon>
        <taxon>Magnoliopsida</taxon>
        <taxon>Nymphaeales</taxon>
        <taxon>Nymphaeaceae</taxon>
        <taxon>Nymphaea</taxon>
    </lineage>
</organism>
<protein>
    <submittedName>
        <fullName evidence="1">Uncharacterized protein</fullName>
    </submittedName>
</protein>
<proteinExistence type="predicted"/>
<name>A0A5K0XEY4_9MAGN</name>
<dbReference type="EMBL" id="LR721776">
    <property type="protein sequence ID" value="VVV63866.1"/>
    <property type="molecule type" value="Genomic_DNA"/>
</dbReference>
<dbReference type="AlphaFoldDB" id="A0A5K0XEY4"/>
<dbReference type="Gramene" id="NC11G0117750.1">
    <property type="protein sequence ID" value="NC11G0117750.1:cds"/>
    <property type="gene ID" value="NC11G0117750"/>
</dbReference>
<accession>A0A5K0XEY4</accession>
<sequence length="106" mass="11836">MTRESFSPCAMRLEKRKALKDNTSHSTSWRAASALASQPALLLRLFWPGLARESPRNTAMVKREFTLTSPSRAVTWMFVVSPTLLSWSPLPMVALEDRCPDRSAAG</sequence>
<gene>
    <name evidence="1" type="ORF">NYM_LOCUS6269</name>
</gene>